<gene>
    <name evidence="1" type="ORF">K1T71_002668</name>
</gene>
<name>A0ACC1DDM1_9NEOP</name>
<proteinExistence type="predicted"/>
<comment type="caution">
    <text evidence="1">The sequence shown here is derived from an EMBL/GenBank/DDBJ whole genome shotgun (WGS) entry which is preliminary data.</text>
</comment>
<evidence type="ECO:0000313" key="2">
    <source>
        <dbReference type="Proteomes" id="UP000824533"/>
    </source>
</evidence>
<protein>
    <submittedName>
        <fullName evidence="1">Uncharacterized protein</fullName>
    </submittedName>
</protein>
<dbReference type="EMBL" id="CM034390">
    <property type="protein sequence ID" value="KAJ0181946.1"/>
    <property type="molecule type" value="Genomic_DNA"/>
</dbReference>
<reference evidence="1 2" key="1">
    <citation type="journal article" date="2021" name="Front. Genet.">
        <title>Chromosome-Level Genome Assembly Reveals Significant Gene Expansion in the Toll and IMD Signaling Pathways of Dendrolimus kikuchii.</title>
        <authorList>
            <person name="Zhou J."/>
            <person name="Wu P."/>
            <person name="Xiong Z."/>
            <person name="Liu N."/>
            <person name="Zhao N."/>
            <person name="Ji M."/>
            <person name="Qiu Y."/>
            <person name="Yang B."/>
        </authorList>
    </citation>
    <scope>NUCLEOTIDE SEQUENCE [LARGE SCALE GENOMIC DNA]</scope>
    <source>
        <strain evidence="1">Ann1</strain>
    </source>
</reference>
<keyword evidence="2" id="KW-1185">Reference proteome</keyword>
<sequence length="210" mass="24204">MEEDTLRKIMRYNNGRDVWLELHRLFDGSDEDKAYNLCMSFFGYKKDASDDIARHMSKLKSICSQLTQELKRDNNKELPELLLICKILDTLDDTFISFRNSWLLLPKSDRTVESVTIHLCAFERTVHSSVNMQQEALISNSGNTTATEMKKGKKMKCNYCKLVGHRVKNCQKWIKDGKHPRNSNPQSAPSTSKAANILLMSIECTEVFFN</sequence>
<organism evidence="1 2">
    <name type="scientific">Dendrolimus kikuchii</name>
    <dbReference type="NCBI Taxonomy" id="765133"/>
    <lineage>
        <taxon>Eukaryota</taxon>
        <taxon>Metazoa</taxon>
        <taxon>Ecdysozoa</taxon>
        <taxon>Arthropoda</taxon>
        <taxon>Hexapoda</taxon>
        <taxon>Insecta</taxon>
        <taxon>Pterygota</taxon>
        <taxon>Neoptera</taxon>
        <taxon>Endopterygota</taxon>
        <taxon>Lepidoptera</taxon>
        <taxon>Glossata</taxon>
        <taxon>Ditrysia</taxon>
        <taxon>Bombycoidea</taxon>
        <taxon>Lasiocampidae</taxon>
        <taxon>Dendrolimus</taxon>
    </lineage>
</organism>
<dbReference type="Proteomes" id="UP000824533">
    <property type="component" value="Linkage Group LG04"/>
</dbReference>
<evidence type="ECO:0000313" key="1">
    <source>
        <dbReference type="EMBL" id="KAJ0181946.1"/>
    </source>
</evidence>
<accession>A0ACC1DDM1</accession>